<organism evidence="4 5">
    <name type="scientific">Marinobacter salinisoli</name>
    <dbReference type="NCBI Taxonomy" id="2769486"/>
    <lineage>
        <taxon>Bacteria</taxon>
        <taxon>Pseudomonadati</taxon>
        <taxon>Pseudomonadota</taxon>
        <taxon>Gammaproteobacteria</taxon>
        <taxon>Pseudomonadales</taxon>
        <taxon>Marinobacteraceae</taxon>
        <taxon>Marinobacter</taxon>
    </lineage>
</organism>
<reference evidence="4 5" key="1">
    <citation type="submission" date="2021-03" db="EMBL/GenBank/DDBJ databases">
        <title>Genome sequencing of Marinobacter sp. LPB0319.</title>
        <authorList>
            <person name="Kim J."/>
        </authorList>
    </citation>
    <scope>NUCLEOTIDE SEQUENCE [LARGE SCALE GENOMIC DNA]</scope>
    <source>
        <strain evidence="4 5">LPB0319</strain>
    </source>
</reference>
<accession>A0ABX7MW62</accession>
<dbReference type="PANTHER" id="PTHR45138:SF24">
    <property type="entry name" value="DIGUANYLATE CYCLASE DGCC-RELATED"/>
    <property type="match status" value="1"/>
</dbReference>
<feature type="transmembrane region" description="Helical" evidence="2">
    <location>
        <begin position="134"/>
        <end position="152"/>
    </location>
</feature>
<feature type="transmembrane region" description="Helical" evidence="2">
    <location>
        <begin position="12"/>
        <end position="31"/>
    </location>
</feature>
<feature type="transmembrane region" description="Helical" evidence="2">
    <location>
        <begin position="38"/>
        <end position="60"/>
    </location>
</feature>
<dbReference type="PROSITE" id="PS50887">
    <property type="entry name" value="GGDEF"/>
    <property type="match status" value="1"/>
</dbReference>
<dbReference type="RefSeq" id="WP_206644969.1">
    <property type="nucleotide sequence ID" value="NZ_CP071247.1"/>
</dbReference>
<dbReference type="Proteomes" id="UP000663555">
    <property type="component" value="Chromosome"/>
</dbReference>
<dbReference type="CDD" id="cd01949">
    <property type="entry name" value="GGDEF"/>
    <property type="match status" value="1"/>
</dbReference>
<dbReference type="Pfam" id="PF00990">
    <property type="entry name" value="GGDEF"/>
    <property type="match status" value="1"/>
</dbReference>
<keyword evidence="2" id="KW-1133">Transmembrane helix</keyword>
<dbReference type="InterPro" id="IPR043128">
    <property type="entry name" value="Rev_trsase/Diguanyl_cyclase"/>
</dbReference>
<keyword evidence="5" id="KW-1185">Reference proteome</keyword>
<dbReference type="InterPro" id="IPR000160">
    <property type="entry name" value="GGDEF_dom"/>
</dbReference>
<name>A0ABX7MW62_9GAMM</name>
<evidence type="ECO:0000256" key="1">
    <source>
        <dbReference type="ARBA" id="ARBA00012528"/>
    </source>
</evidence>
<dbReference type="InterPro" id="IPR029787">
    <property type="entry name" value="Nucleotide_cyclase"/>
</dbReference>
<dbReference type="EC" id="2.7.7.65" evidence="1"/>
<protein>
    <recommendedName>
        <fullName evidence="1">diguanylate cyclase</fullName>
        <ecNumber evidence="1">2.7.7.65</ecNumber>
    </recommendedName>
</protein>
<keyword evidence="2" id="KW-0472">Membrane</keyword>
<evidence type="ECO:0000256" key="2">
    <source>
        <dbReference type="SAM" id="Phobius"/>
    </source>
</evidence>
<evidence type="ECO:0000313" key="4">
    <source>
        <dbReference type="EMBL" id="QSP95732.1"/>
    </source>
</evidence>
<sequence>MLHRLKTDFRLSIITLLGACAIIGVTPFAVYRFLQGQVLVGIVDTFIVAGVLASMAHGWISGRTLVSGRIMSLSCSGSAIVIGGVIGEPGLFWVFPCLLTNFFLVNPRFAVSVNLLTIAGLMLQTDIYDSLIQMWSFGTVAFVVSVCAYVFAHRNESQRNMLEHLATIDPLTGVGNRRCMDQELALSVAASERTGQPCTVALLDLDHFKSVNDEFGHSVGDRVLVDVVSLIQQNTRRTDFLFRYGGEEFVLLLPGTAGQGVKKVMTNLQSVIRKHLRVGGQAVTASFGVAELDIGESVDRWLERADSALYQAKEAGRDCIIYANCPRAQSEAVASQEECLLT</sequence>
<dbReference type="PANTHER" id="PTHR45138">
    <property type="entry name" value="REGULATORY COMPONENTS OF SENSORY TRANSDUCTION SYSTEM"/>
    <property type="match status" value="1"/>
</dbReference>
<keyword evidence="2" id="KW-0812">Transmembrane</keyword>
<dbReference type="SUPFAM" id="SSF55073">
    <property type="entry name" value="Nucleotide cyclase"/>
    <property type="match status" value="1"/>
</dbReference>
<feature type="transmembrane region" description="Helical" evidence="2">
    <location>
        <begin position="80"/>
        <end position="102"/>
    </location>
</feature>
<feature type="domain" description="GGDEF" evidence="3">
    <location>
        <begin position="196"/>
        <end position="325"/>
    </location>
</feature>
<dbReference type="Gene3D" id="3.30.70.270">
    <property type="match status" value="1"/>
</dbReference>
<dbReference type="SMART" id="SM00267">
    <property type="entry name" value="GGDEF"/>
    <property type="match status" value="1"/>
</dbReference>
<dbReference type="EMBL" id="CP071247">
    <property type="protein sequence ID" value="QSP95732.1"/>
    <property type="molecule type" value="Genomic_DNA"/>
</dbReference>
<gene>
    <name evidence="4" type="ORF">LPB19_04780</name>
</gene>
<evidence type="ECO:0000259" key="3">
    <source>
        <dbReference type="PROSITE" id="PS50887"/>
    </source>
</evidence>
<evidence type="ECO:0000313" key="5">
    <source>
        <dbReference type="Proteomes" id="UP000663555"/>
    </source>
</evidence>
<dbReference type="InterPro" id="IPR050469">
    <property type="entry name" value="Diguanylate_Cyclase"/>
</dbReference>
<proteinExistence type="predicted"/>
<dbReference type="NCBIfam" id="TIGR00254">
    <property type="entry name" value="GGDEF"/>
    <property type="match status" value="1"/>
</dbReference>